<protein>
    <submittedName>
        <fullName evidence="2">Uncharacterized protein</fullName>
    </submittedName>
</protein>
<reference evidence="2" key="1">
    <citation type="submission" date="2021-02" db="EMBL/GenBank/DDBJ databases">
        <title>First Annotated Genome of the Yellow-green Alga Tribonema minus.</title>
        <authorList>
            <person name="Mahan K.M."/>
        </authorList>
    </citation>
    <scope>NUCLEOTIDE SEQUENCE</scope>
    <source>
        <strain evidence="2">UTEX B ZZ1240</strain>
    </source>
</reference>
<name>A0A835YQK1_9STRA</name>
<feature type="chain" id="PRO_5032407727" evidence="1">
    <location>
        <begin position="23"/>
        <end position="165"/>
    </location>
</feature>
<comment type="caution">
    <text evidence="2">The sequence shown here is derived from an EMBL/GenBank/DDBJ whole genome shotgun (WGS) entry which is preliminary data.</text>
</comment>
<accession>A0A835YQK1</accession>
<proteinExistence type="predicted"/>
<feature type="signal peptide" evidence="1">
    <location>
        <begin position="1"/>
        <end position="22"/>
    </location>
</feature>
<dbReference type="Proteomes" id="UP000664859">
    <property type="component" value="Unassembled WGS sequence"/>
</dbReference>
<dbReference type="PROSITE" id="PS51257">
    <property type="entry name" value="PROKAR_LIPOPROTEIN"/>
    <property type="match status" value="1"/>
</dbReference>
<evidence type="ECO:0000256" key="1">
    <source>
        <dbReference type="SAM" id="SignalP"/>
    </source>
</evidence>
<gene>
    <name evidence="2" type="ORF">JKP88DRAFT_215372</name>
</gene>
<keyword evidence="1" id="KW-0732">Signal</keyword>
<evidence type="ECO:0000313" key="3">
    <source>
        <dbReference type="Proteomes" id="UP000664859"/>
    </source>
</evidence>
<dbReference type="EMBL" id="JAFCMP010000445">
    <property type="protein sequence ID" value="KAG5179717.1"/>
    <property type="molecule type" value="Genomic_DNA"/>
</dbReference>
<evidence type="ECO:0000313" key="2">
    <source>
        <dbReference type="EMBL" id="KAG5179717.1"/>
    </source>
</evidence>
<keyword evidence="3" id="KW-1185">Reference proteome</keyword>
<dbReference type="AlphaFoldDB" id="A0A835YQK1"/>
<organism evidence="2 3">
    <name type="scientific">Tribonema minus</name>
    <dbReference type="NCBI Taxonomy" id="303371"/>
    <lineage>
        <taxon>Eukaryota</taxon>
        <taxon>Sar</taxon>
        <taxon>Stramenopiles</taxon>
        <taxon>Ochrophyta</taxon>
        <taxon>PX clade</taxon>
        <taxon>Xanthophyceae</taxon>
        <taxon>Tribonematales</taxon>
        <taxon>Tribonemataceae</taxon>
        <taxon>Tribonema</taxon>
    </lineage>
</organism>
<sequence>MGGRGLVMLLLCLMALACMVAGAPPQLFTPKIDERTLVADHWQLKPKWIYKRDQSRPPIEDLALLPDRTALIGGGASRGFWRVEASKVTGAQTLVVDVPRGSKGDAFVTYEIPVAPGKMYPGSVRFEGEGAIFYESSKQPRRRIGACGVDIRRKYKNLLDLSYSR</sequence>